<organism evidence="1 2">
    <name type="scientific">Canavalia gladiata</name>
    <name type="common">Sword bean</name>
    <name type="synonym">Dolichos gladiatus</name>
    <dbReference type="NCBI Taxonomy" id="3824"/>
    <lineage>
        <taxon>Eukaryota</taxon>
        <taxon>Viridiplantae</taxon>
        <taxon>Streptophyta</taxon>
        <taxon>Embryophyta</taxon>
        <taxon>Tracheophyta</taxon>
        <taxon>Spermatophyta</taxon>
        <taxon>Magnoliopsida</taxon>
        <taxon>eudicotyledons</taxon>
        <taxon>Gunneridae</taxon>
        <taxon>Pentapetalae</taxon>
        <taxon>rosids</taxon>
        <taxon>fabids</taxon>
        <taxon>Fabales</taxon>
        <taxon>Fabaceae</taxon>
        <taxon>Papilionoideae</taxon>
        <taxon>50 kb inversion clade</taxon>
        <taxon>NPAAA clade</taxon>
        <taxon>indigoferoid/millettioid clade</taxon>
        <taxon>Phaseoleae</taxon>
        <taxon>Canavalia</taxon>
    </lineage>
</organism>
<comment type="caution">
    <text evidence="1">The sequence shown here is derived from an EMBL/GenBank/DDBJ whole genome shotgun (WGS) entry which is preliminary data.</text>
</comment>
<name>A0AAN9QHX7_CANGL</name>
<dbReference type="Proteomes" id="UP001367508">
    <property type="component" value="Unassembled WGS sequence"/>
</dbReference>
<evidence type="ECO:0000313" key="2">
    <source>
        <dbReference type="Proteomes" id="UP001367508"/>
    </source>
</evidence>
<sequence length="176" mass="19447">MKSGPCQLSSMAKKKVVICVLVYGSKAGTRCVPIVVTSLLPLCELNLNTLRERCSLDRPLFVLLFQEQLLIRHIVPHHLMNSKGTHRSSEAKALNDTLMAETTTSFLNDKIHEVINENAANRDKYIGVSSSGIIYKSGSALTLYSSGSYQSNGKYEVFGSRDVDRLDKVVPKKNTS</sequence>
<dbReference type="EMBL" id="JAYMYQ010000004">
    <property type="protein sequence ID" value="KAK7338120.1"/>
    <property type="molecule type" value="Genomic_DNA"/>
</dbReference>
<evidence type="ECO:0000313" key="1">
    <source>
        <dbReference type="EMBL" id="KAK7338120.1"/>
    </source>
</evidence>
<protein>
    <submittedName>
        <fullName evidence="1">Uncharacterized protein</fullName>
    </submittedName>
</protein>
<keyword evidence="2" id="KW-1185">Reference proteome</keyword>
<dbReference type="AlphaFoldDB" id="A0AAN9QHX7"/>
<accession>A0AAN9QHX7</accession>
<proteinExistence type="predicted"/>
<reference evidence="1 2" key="1">
    <citation type="submission" date="2024-01" db="EMBL/GenBank/DDBJ databases">
        <title>The genomes of 5 underutilized Papilionoideae crops provide insights into root nodulation and disease resistanc.</title>
        <authorList>
            <person name="Jiang F."/>
        </authorList>
    </citation>
    <scope>NUCLEOTIDE SEQUENCE [LARGE SCALE GENOMIC DNA]</scope>
    <source>
        <strain evidence="1">LVBAO_FW01</strain>
        <tissue evidence="1">Leaves</tissue>
    </source>
</reference>
<gene>
    <name evidence="1" type="ORF">VNO77_18720</name>
</gene>